<comment type="caution">
    <text evidence="3">The sequence shown here is derived from an EMBL/GenBank/DDBJ whole genome shotgun (WGS) entry which is preliminary data.</text>
</comment>
<reference evidence="3 4" key="1">
    <citation type="submission" date="2018-02" db="EMBL/GenBank/DDBJ databases">
        <authorList>
            <person name="Cohen D.B."/>
            <person name="Kent A.D."/>
        </authorList>
    </citation>
    <scope>NUCLEOTIDE SEQUENCE [LARGE SCALE GENOMIC DNA]</scope>
    <source>
        <strain evidence="3 4">CCAP 1448/3</strain>
    </source>
</reference>
<dbReference type="PANTHER" id="PTHR43019">
    <property type="entry name" value="SERINE ENDOPROTEASE DEGS"/>
    <property type="match status" value="1"/>
</dbReference>
<feature type="region of interest" description="Disordered" evidence="1">
    <location>
        <begin position="307"/>
        <end position="330"/>
    </location>
</feature>
<dbReference type="AlphaFoldDB" id="A0A2T1BXP6"/>
<feature type="chain" id="PRO_5015729923" evidence="2">
    <location>
        <begin position="26"/>
        <end position="330"/>
    </location>
</feature>
<feature type="signal peptide" evidence="2">
    <location>
        <begin position="1"/>
        <end position="25"/>
    </location>
</feature>
<gene>
    <name evidence="3" type="ORF">C7B64_21775</name>
</gene>
<dbReference type="GO" id="GO:0008233">
    <property type="term" value="F:peptidase activity"/>
    <property type="evidence" value="ECO:0007669"/>
    <property type="project" value="UniProtKB-KW"/>
</dbReference>
<dbReference type="Pfam" id="PF13365">
    <property type="entry name" value="Trypsin_2"/>
    <property type="match status" value="1"/>
</dbReference>
<dbReference type="Gene3D" id="2.40.10.10">
    <property type="entry name" value="Trypsin-like serine proteases"/>
    <property type="match status" value="2"/>
</dbReference>
<dbReference type="InterPro" id="IPR009003">
    <property type="entry name" value="Peptidase_S1_PA"/>
</dbReference>
<dbReference type="OrthoDB" id="561030at2"/>
<dbReference type="RefSeq" id="WP_106291338.1">
    <property type="nucleotide sequence ID" value="NZ_CAWNTC010000203.1"/>
</dbReference>
<evidence type="ECO:0000313" key="3">
    <source>
        <dbReference type="EMBL" id="PSB00762.1"/>
    </source>
</evidence>
<accession>A0A2T1BXP6</accession>
<dbReference type="EMBL" id="PVWJ01000162">
    <property type="protein sequence ID" value="PSB00762.1"/>
    <property type="molecule type" value="Genomic_DNA"/>
</dbReference>
<proteinExistence type="predicted"/>
<evidence type="ECO:0000256" key="2">
    <source>
        <dbReference type="SAM" id="SignalP"/>
    </source>
</evidence>
<dbReference type="SUPFAM" id="SSF50494">
    <property type="entry name" value="Trypsin-like serine proteases"/>
    <property type="match status" value="1"/>
</dbReference>
<reference evidence="3 4" key="2">
    <citation type="submission" date="2018-03" db="EMBL/GenBank/DDBJ databases">
        <title>The ancient ancestry and fast evolution of plastids.</title>
        <authorList>
            <person name="Moore K.R."/>
            <person name="Magnabosco C."/>
            <person name="Momper L."/>
            <person name="Gold D.A."/>
            <person name="Bosak T."/>
            <person name="Fournier G.P."/>
        </authorList>
    </citation>
    <scope>NUCLEOTIDE SEQUENCE [LARGE SCALE GENOMIC DNA]</scope>
    <source>
        <strain evidence="3 4">CCAP 1448/3</strain>
    </source>
</reference>
<keyword evidence="2" id="KW-0732">Signal</keyword>
<sequence length="330" mass="35204">MLTRYLLPTCLVGAAIVTITAPSYGAEALLPTQVAKIAKYTAVRIEPTISSPGSGVVIGRYNKKGQKEYVILTAAHVVKHLDDEYQVISPWPIAGNEREKIKIDNKDIQILPGLDLALIKFCSDRDYQAATIGDSDTVTEGSGVYVAGFPDPGAAIKRRVFQFTGALVSSRLDGDAVQGEAERGPLAGGYAIIYTNVTRAGMSGGPVFDVAGRLVGIHGMGDREFAEFAATNQSGSQVSSTTLGDKTGFNLAIPVKSFLSAIPNRIGELGAKYDGSEVNGFIASGRGNVPNLSRVNTDDVRSMKMMEEENPVNDRSTENSAPTNRSPRRF</sequence>
<dbReference type="GO" id="GO:0006508">
    <property type="term" value="P:proteolysis"/>
    <property type="evidence" value="ECO:0007669"/>
    <property type="project" value="UniProtKB-KW"/>
</dbReference>
<evidence type="ECO:0000313" key="4">
    <source>
        <dbReference type="Proteomes" id="UP000238762"/>
    </source>
</evidence>
<keyword evidence="4" id="KW-1185">Reference proteome</keyword>
<feature type="compositionally biased region" description="Polar residues" evidence="1">
    <location>
        <begin position="318"/>
        <end position="330"/>
    </location>
</feature>
<name>A0A2T1BXP6_9CYAN</name>
<dbReference type="InterPro" id="IPR043504">
    <property type="entry name" value="Peptidase_S1_PA_chymotrypsin"/>
</dbReference>
<dbReference type="PANTHER" id="PTHR43019:SF23">
    <property type="entry name" value="PROTEASE DO-LIKE 5, CHLOROPLASTIC"/>
    <property type="match status" value="1"/>
</dbReference>
<protein>
    <submittedName>
        <fullName evidence="3">Serine protease</fullName>
    </submittedName>
</protein>
<evidence type="ECO:0000256" key="1">
    <source>
        <dbReference type="SAM" id="MobiDB-lite"/>
    </source>
</evidence>
<organism evidence="3 4">
    <name type="scientific">Merismopedia glauca CCAP 1448/3</name>
    <dbReference type="NCBI Taxonomy" id="1296344"/>
    <lineage>
        <taxon>Bacteria</taxon>
        <taxon>Bacillati</taxon>
        <taxon>Cyanobacteriota</taxon>
        <taxon>Cyanophyceae</taxon>
        <taxon>Synechococcales</taxon>
        <taxon>Merismopediaceae</taxon>
        <taxon>Merismopedia</taxon>
    </lineage>
</organism>
<keyword evidence="3" id="KW-0378">Hydrolase</keyword>
<dbReference type="Proteomes" id="UP000238762">
    <property type="component" value="Unassembled WGS sequence"/>
</dbReference>
<keyword evidence="3" id="KW-0645">Protease</keyword>